<dbReference type="PROSITE" id="PS50297">
    <property type="entry name" value="ANK_REP_REGION"/>
    <property type="match status" value="2"/>
</dbReference>
<evidence type="ECO:0000256" key="1">
    <source>
        <dbReference type="ARBA" id="ARBA00022737"/>
    </source>
</evidence>
<evidence type="ECO:0008006" key="7">
    <source>
        <dbReference type="Google" id="ProtNLM"/>
    </source>
</evidence>
<organism evidence="5 6">
    <name type="scientific">Triparma retinervis</name>
    <dbReference type="NCBI Taxonomy" id="2557542"/>
    <lineage>
        <taxon>Eukaryota</taxon>
        <taxon>Sar</taxon>
        <taxon>Stramenopiles</taxon>
        <taxon>Ochrophyta</taxon>
        <taxon>Bolidophyceae</taxon>
        <taxon>Parmales</taxon>
        <taxon>Triparmaceae</taxon>
        <taxon>Triparma</taxon>
    </lineage>
</organism>
<evidence type="ECO:0000256" key="2">
    <source>
        <dbReference type="ARBA" id="ARBA00023043"/>
    </source>
</evidence>
<evidence type="ECO:0000256" key="3">
    <source>
        <dbReference type="PROSITE-ProRule" id="PRU00023"/>
    </source>
</evidence>
<feature type="compositionally biased region" description="Basic and acidic residues" evidence="4">
    <location>
        <begin position="284"/>
        <end position="299"/>
    </location>
</feature>
<gene>
    <name evidence="5" type="ORF">TrRE_jg4448</name>
</gene>
<dbReference type="InterPro" id="IPR036770">
    <property type="entry name" value="Ankyrin_rpt-contain_sf"/>
</dbReference>
<evidence type="ECO:0000256" key="4">
    <source>
        <dbReference type="SAM" id="MobiDB-lite"/>
    </source>
</evidence>
<evidence type="ECO:0000313" key="6">
    <source>
        <dbReference type="Proteomes" id="UP001165082"/>
    </source>
</evidence>
<feature type="region of interest" description="Disordered" evidence="4">
    <location>
        <begin position="284"/>
        <end position="312"/>
    </location>
</feature>
<protein>
    <recommendedName>
        <fullName evidence="7">Ankyrin</fullName>
    </recommendedName>
</protein>
<dbReference type="SMART" id="SM00248">
    <property type="entry name" value="ANK"/>
    <property type="match status" value="4"/>
</dbReference>
<name>A0A9W7G9M3_9STRA</name>
<evidence type="ECO:0000313" key="5">
    <source>
        <dbReference type="EMBL" id="GMI37596.1"/>
    </source>
</evidence>
<keyword evidence="6" id="KW-1185">Reference proteome</keyword>
<reference evidence="5" key="1">
    <citation type="submission" date="2022-07" db="EMBL/GenBank/DDBJ databases">
        <title>Genome analysis of Parmales, a sister group of diatoms, reveals the evolutionary specialization of diatoms from phago-mixotrophs to photoautotrophs.</title>
        <authorList>
            <person name="Ban H."/>
            <person name="Sato S."/>
            <person name="Yoshikawa S."/>
            <person name="Kazumasa Y."/>
            <person name="Nakamura Y."/>
            <person name="Ichinomiya M."/>
            <person name="Saitoh K."/>
            <person name="Sato N."/>
            <person name="Blanc-Mathieu R."/>
            <person name="Endo H."/>
            <person name="Kuwata A."/>
            <person name="Ogata H."/>
        </authorList>
    </citation>
    <scope>NUCLEOTIDE SEQUENCE</scope>
</reference>
<feature type="compositionally biased region" description="Pro residues" evidence="4">
    <location>
        <begin position="302"/>
        <end position="312"/>
    </location>
</feature>
<dbReference type="PRINTS" id="PR01415">
    <property type="entry name" value="ANKYRIN"/>
</dbReference>
<dbReference type="PANTHER" id="PTHR24198">
    <property type="entry name" value="ANKYRIN REPEAT AND PROTEIN KINASE DOMAIN-CONTAINING PROTEIN"/>
    <property type="match status" value="1"/>
</dbReference>
<dbReference type="Gene3D" id="1.25.40.20">
    <property type="entry name" value="Ankyrin repeat-containing domain"/>
    <property type="match status" value="2"/>
</dbReference>
<dbReference type="AlphaFoldDB" id="A0A9W7G9M3"/>
<accession>A0A9W7G9M3</accession>
<keyword evidence="2 3" id="KW-0040">ANK repeat</keyword>
<dbReference type="Proteomes" id="UP001165082">
    <property type="component" value="Unassembled WGS sequence"/>
</dbReference>
<sequence>MSSQSPRYNALQSAFSTHPSPPLPTTVLSVPLLFYICYNGHLDLLRKLRDLNYLGRDVWEGNEAGMKLEGATPLWAALSRGHLSCAQLILSDSGGSQDGHEGTVGFMLELLPGLPKGFLDLTLRGGETALFKAAQNGRLEICKMLVGGGAKVGVKAKSGLDEVAIAGSMGWGDVVMELLRAGKTALHLALESRDRPVSLALCGSPFLDVNVPGPGGVTPLHLCALWGDRTVCRALVSRGADVHARAGVRVHGRVRVATARGVANAMDNGCGGILMEASRRDVEMVRGRDKPEWAKKYEGDEPGPPKPPSKGG</sequence>
<dbReference type="PANTHER" id="PTHR24198:SF194">
    <property type="entry name" value="INVERSIN-A"/>
    <property type="match status" value="1"/>
</dbReference>
<keyword evidence="1" id="KW-0677">Repeat</keyword>
<comment type="caution">
    <text evidence="5">The sequence shown here is derived from an EMBL/GenBank/DDBJ whole genome shotgun (WGS) entry which is preliminary data.</text>
</comment>
<dbReference type="InterPro" id="IPR002110">
    <property type="entry name" value="Ankyrin_rpt"/>
</dbReference>
<feature type="repeat" description="ANK" evidence="3">
    <location>
        <begin position="125"/>
        <end position="157"/>
    </location>
</feature>
<feature type="repeat" description="ANK" evidence="3">
    <location>
        <begin position="215"/>
        <end position="247"/>
    </location>
</feature>
<dbReference type="Pfam" id="PF12796">
    <property type="entry name" value="Ank_2"/>
    <property type="match status" value="2"/>
</dbReference>
<dbReference type="EMBL" id="BRXZ01007983">
    <property type="protein sequence ID" value="GMI37596.1"/>
    <property type="molecule type" value="Genomic_DNA"/>
</dbReference>
<dbReference type="PROSITE" id="PS50088">
    <property type="entry name" value="ANK_REPEAT"/>
    <property type="match status" value="2"/>
</dbReference>
<dbReference type="SUPFAM" id="SSF48403">
    <property type="entry name" value="Ankyrin repeat"/>
    <property type="match status" value="1"/>
</dbReference>
<proteinExistence type="predicted"/>
<dbReference type="OrthoDB" id="69682at2759"/>